<organism evidence="2 3">
    <name type="scientific">Rothia endophytica</name>
    <dbReference type="NCBI Taxonomy" id="1324766"/>
    <lineage>
        <taxon>Bacteria</taxon>
        <taxon>Bacillati</taxon>
        <taxon>Actinomycetota</taxon>
        <taxon>Actinomycetes</taxon>
        <taxon>Micrococcales</taxon>
        <taxon>Micrococcaceae</taxon>
        <taxon>Rothia</taxon>
    </lineage>
</organism>
<protein>
    <submittedName>
        <fullName evidence="2">FAD/NAD(P)-binding protein</fullName>
    </submittedName>
</protein>
<comment type="caution">
    <text evidence="2">The sequence shown here is derived from an EMBL/GenBank/DDBJ whole genome shotgun (WGS) entry which is preliminary data.</text>
</comment>
<gene>
    <name evidence="2" type="ORF">GCM10023352_08800</name>
</gene>
<sequence length="588" mass="62755">MDVVNVTIVGMGPRGISVIERLGAAGVTSKVVLHCVDSAQLGAGAVWKTDQTRTLCMNTLAGAVTLFTEPGASVSGPVQPGPTMYEWIQELREDGDSPAYPLYDSYPAHAQAVAFSSDLPDLLASFEDELAITRPESNPSRALYGAYLQWCFEIALDRLPSNVEVIKHRTRAVSLTEVQGRDRVELADGSVILSDATVLALGWVTPSATAEETVFAAASLPWVKPANPLEQDLSALPPASSGKKVLVRGMGMGFFDVLALSSIDRGGQFIADSTARGGLRYLPSGLEPALLVTSGRGYPFLPKSEYAGLPPVASTPAFDAVFEQLEGADTICFLEEVYPSILHDALAQDPEFDIDYWFNPLAGFTGNPDQLTAFIADSLANDIRQAEQAASSPLKNALWVISSVRKRVSMLGAGGRYSDQAEVSRFMKMGQMVGSGPPAFRSRQLLALVDAGLITFLGARPQITVQSDHWVVTSPTTEQIPVSGDVLVDAWMHTPNALRTDDPLLASLSPRMRAFAGTGSPETDPATRLLVNPAGELDPRVLLIGIPTGGQHPDTTISPMPGTDPLFLQETDKAAQSILKIIGEQEQG</sequence>
<dbReference type="RefSeq" id="WP_345445075.1">
    <property type="nucleotide sequence ID" value="NZ_BAABKP010000001.1"/>
</dbReference>
<evidence type="ECO:0000259" key="1">
    <source>
        <dbReference type="Pfam" id="PF13454"/>
    </source>
</evidence>
<name>A0ABP9B9L3_9MICC</name>
<dbReference type="PANTHER" id="PTHR40254">
    <property type="entry name" value="BLR0577 PROTEIN"/>
    <property type="match status" value="1"/>
</dbReference>
<reference evidence="3" key="1">
    <citation type="journal article" date="2019" name="Int. J. Syst. Evol. Microbiol.">
        <title>The Global Catalogue of Microorganisms (GCM) 10K type strain sequencing project: providing services to taxonomists for standard genome sequencing and annotation.</title>
        <authorList>
            <consortium name="The Broad Institute Genomics Platform"/>
            <consortium name="The Broad Institute Genome Sequencing Center for Infectious Disease"/>
            <person name="Wu L."/>
            <person name="Ma J."/>
        </authorList>
    </citation>
    <scope>NUCLEOTIDE SEQUENCE [LARGE SCALE GENOMIC DNA]</scope>
    <source>
        <strain evidence="3">JCM 18541</strain>
    </source>
</reference>
<dbReference type="SUPFAM" id="SSF51905">
    <property type="entry name" value="FAD/NAD(P)-binding domain"/>
    <property type="match status" value="1"/>
</dbReference>
<dbReference type="Proteomes" id="UP001500187">
    <property type="component" value="Unassembled WGS sequence"/>
</dbReference>
<evidence type="ECO:0000313" key="2">
    <source>
        <dbReference type="EMBL" id="GAA4792524.1"/>
    </source>
</evidence>
<dbReference type="PANTHER" id="PTHR40254:SF1">
    <property type="entry name" value="BLR0577 PROTEIN"/>
    <property type="match status" value="1"/>
</dbReference>
<feature type="domain" description="FAD-dependent urate hydroxylase HpyO/Asp monooxygenase CreE-like FAD/NAD(P)-binding" evidence="1">
    <location>
        <begin position="8"/>
        <end position="202"/>
    </location>
</feature>
<accession>A0ABP9B9L3</accession>
<dbReference type="InterPro" id="IPR038732">
    <property type="entry name" value="HpyO/CreE_NAD-binding"/>
</dbReference>
<keyword evidence="3" id="KW-1185">Reference proteome</keyword>
<dbReference type="EMBL" id="BAABKP010000001">
    <property type="protein sequence ID" value="GAA4792524.1"/>
    <property type="molecule type" value="Genomic_DNA"/>
</dbReference>
<proteinExistence type="predicted"/>
<dbReference type="InterPro" id="IPR052189">
    <property type="entry name" value="L-asp_N-monooxygenase_NS-form"/>
</dbReference>
<dbReference type="Pfam" id="PF13454">
    <property type="entry name" value="NAD_binding_9"/>
    <property type="match status" value="1"/>
</dbReference>
<dbReference type="InterPro" id="IPR036188">
    <property type="entry name" value="FAD/NAD-bd_sf"/>
</dbReference>
<evidence type="ECO:0000313" key="3">
    <source>
        <dbReference type="Proteomes" id="UP001500187"/>
    </source>
</evidence>